<comment type="catalytic activity">
    <reaction evidence="2">
        <text>2 GTP = 3',3'-c-di-GMP + 2 diphosphate</text>
        <dbReference type="Rhea" id="RHEA:24898"/>
        <dbReference type="ChEBI" id="CHEBI:33019"/>
        <dbReference type="ChEBI" id="CHEBI:37565"/>
        <dbReference type="ChEBI" id="CHEBI:58805"/>
        <dbReference type="EC" id="2.7.7.65"/>
    </reaction>
</comment>
<evidence type="ECO:0000313" key="7">
    <source>
        <dbReference type="Proteomes" id="UP001198571"/>
    </source>
</evidence>
<name>A0ABS8CL09_9RHOB</name>
<evidence type="ECO:0000256" key="2">
    <source>
        <dbReference type="ARBA" id="ARBA00034247"/>
    </source>
</evidence>
<dbReference type="RefSeq" id="WP_226934441.1">
    <property type="nucleotide sequence ID" value="NZ_JACDXX010000004.1"/>
</dbReference>
<keyword evidence="7" id="KW-1185">Reference proteome</keyword>
<dbReference type="PANTHER" id="PTHR45138:SF9">
    <property type="entry name" value="DIGUANYLATE CYCLASE DGCM-RELATED"/>
    <property type="match status" value="1"/>
</dbReference>
<dbReference type="Pfam" id="PF00072">
    <property type="entry name" value="Response_reg"/>
    <property type="match status" value="1"/>
</dbReference>
<accession>A0ABS8CL09</accession>
<dbReference type="PROSITE" id="PS50110">
    <property type="entry name" value="RESPONSE_REGULATORY"/>
    <property type="match status" value="1"/>
</dbReference>
<dbReference type="Pfam" id="PF00990">
    <property type="entry name" value="GGDEF"/>
    <property type="match status" value="1"/>
</dbReference>
<organism evidence="6 7">
    <name type="scientific">Pseudogemmobacter faecipullorum</name>
    <dbReference type="NCBI Taxonomy" id="2755041"/>
    <lineage>
        <taxon>Bacteria</taxon>
        <taxon>Pseudomonadati</taxon>
        <taxon>Pseudomonadota</taxon>
        <taxon>Alphaproteobacteria</taxon>
        <taxon>Rhodobacterales</taxon>
        <taxon>Paracoccaceae</taxon>
        <taxon>Pseudogemmobacter</taxon>
    </lineage>
</organism>
<dbReference type="SMART" id="SM00448">
    <property type="entry name" value="REC"/>
    <property type="match status" value="1"/>
</dbReference>
<dbReference type="EMBL" id="JACDXX010000004">
    <property type="protein sequence ID" value="MCB5409535.1"/>
    <property type="molecule type" value="Genomic_DNA"/>
</dbReference>
<dbReference type="CDD" id="cd01949">
    <property type="entry name" value="GGDEF"/>
    <property type="match status" value="1"/>
</dbReference>
<dbReference type="InterPro" id="IPR043128">
    <property type="entry name" value="Rev_trsase/Diguanyl_cyclase"/>
</dbReference>
<dbReference type="SUPFAM" id="SSF52172">
    <property type="entry name" value="CheY-like"/>
    <property type="match status" value="1"/>
</dbReference>
<gene>
    <name evidence="6" type="ORF">H0485_05910</name>
</gene>
<dbReference type="Gene3D" id="3.30.70.270">
    <property type="match status" value="1"/>
</dbReference>
<keyword evidence="3" id="KW-0597">Phosphoprotein</keyword>
<evidence type="ECO:0000256" key="3">
    <source>
        <dbReference type="PROSITE-ProRule" id="PRU00169"/>
    </source>
</evidence>
<reference evidence="6 7" key="1">
    <citation type="submission" date="2020-07" db="EMBL/GenBank/DDBJ databases">
        <title>Pseudogemmobacter sp. nov., isolated from poultry manure in Taiwan.</title>
        <authorList>
            <person name="Lin S.-Y."/>
            <person name="Tang Y.-S."/>
            <person name="Young C.-C."/>
        </authorList>
    </citation>
    <scope>NUCLEOTIDE SEQUENCE [LARGE SCALE GENOMIC DNA]</scope>
    <source>
        <strain evidence="6 7">CC-YST710</strain>
    </source>
</reference>
<evidence type="ECO:0000259" key="5">
    <source>
        <dbReference type="PROSITE" id="PS50887"/>
    </source>
</evidence>
<dbReference type="Gene3D" id="3.40.50.2300">
    <property type="match status" value="1"/>
</dbReference>
<evidence type="ECO:0000256" key="1">
    <source>
        <dbReference type="ARBA" id="ARBA00012528"/>
    </source>
</evidence>
<dbReference type="InterPro" id="IPR050469">
    <property type="entry name" value="Diguanylate_Cyclase"/>
</dbReference>
<dbReference type="InterPro" id="IPR000160">
    <property type="entry name" value="GGDEF_dom"/>
</dbReference>
<dbReference type="InterPro" id="IPR001789">
    <property type="entry name" value="Sig_transdc_resp-reg_receiver"/>
</dbReference>
<evidence type="ECO:0000313" key="6">
    <source>
        <dbReference type="EMBL" id="MCB5409535.1"/>
    </source>
</evidence>
<dbReference type="PANTHER" id="PTHR45138">
    <property type="entry name" value="REGULATORY COMPONENTS OF SENSORY TRANSDUCTION SYSTEM"/>
    <property type="match status" value="1"/>
</dbReference>
<dbReference type="NCBIfam" id="TIGR00254">
    <property type="entry name" value="GGDEF"/>
    <property type="match status" value="1"/>
</dbReference>
<dbReference type="EC" id="2.7.7.65" evidence="1"/>
<dbReference type="PROSITE" id="PS50887">
    <property type="entry name" value="GGDEF"/>
    <property type="match status" value="1"/>
</dbReference>
<proteinExistence type="predicted"/>
<dbReference type="Proteomes" id="UP001198571">
    <property type="component" value="Unassembled WGS sequence"/>
</dbReference>
<dbReference type="SUPFAM" id="SSF55073">
    <property type="entry name" value="Nucleotide cyclase"/>
    <property type="match status" value="1"/>
</dbReference>
<protein>
    <recommendedName>
        <fullName evidence="1">diguanylate cyclase</fullName>
        <ecNumber evidence="1">2.7.7.65</ecNumber>
    </recommendedName>
</protein>
<sequence>MLTASALPTILVVDNDRISRTMLAELLQDDCRVLMARDGLTAFEILAREAVDLVLLDLFMPEMDGFEVITRIRATEGLEDLAVICITALSLDADEERALLLGASDFVHKPVRPALLRARVMTHLKLTSQQRALTEISSRDGLTGLTSRRSFDLDLAARLARPCRRDEELAIALFDIDHFKLYNEHYGHSAGDEALRQVALILQNTARRSGDIAARYDGEKFVLVLSGKGDFDAMLTRVAETVAGAAIPHEASPTSPVLTISGGGLVHVIPPCDPADLMAQVSEMLSRAREAGRNRVLLRPPEIALPEWNRIL</sequence>
<feature type="domain" description="Response regulatory" evidence="4">
    <location>
        <begin position="9"/>
        <end position="124"/>
    </location>
</feature>
<dbReference type="InterPro" id="IPR029787">
    <property type="entry name" value="Nucleotide_cyclase"/>
</dbReference>
<evidence type="ECO:0000259" key="4">
    <source>
        <dbReference type="PROSITE" id="PS50110"/>
    </source>
</evidence>
<dbReference type="InterPro" id="IPR011006">
    <property type="entry name" value="CheY-like_superfamily"/>
</dbReference>
<feature type="modified residue" description="4-aspartylphosphate" evidence="3">
    <location>
        <position position="57"/>
    </location>
</feature>
<comment type="caution">
    <text evidence="6">The sequence shown here is derived from an EMBL/GenBank/DDBJ whole genome shotgun (WGS) entry which is preliminary data.</text>
</comment>
<feature type="domain" description="GGDEF" evidence="5">
    <location>
        <begin position="167"/>
        <end position="301"/>
    </location>
</feature>
<dbReference type="SMART" id="SM00267">
    <property type="entry name" value="GGDEF"/>
    <property type="match status" value="1"/>
</dbReference>